<evidence type="ECO:0000313" key="1">
    <source>
        <dbReference type="EMBL" id="AAM18344.1"/>
    </source>
</evidence>
<dbReference type="Pfam" id="PF18965">
    <property type="entry name" value="VP3-like"/>
    <property type="match status" value="1"/>
</dbReference>
<reference evidence="1 2" key="1">
    <citation type="journal article" date="2002" name="Arch. Virol.">
        <title>Genus Coltivirus (family Reoviridae): genomic and morphologic characterization of Old World and New World viruses.</title>
        <authorList>
            <person name="Attoui H."/>
            <person name="Mohd J.F."/>
            <person name="Biagini P."/>
            <person name="Cantaloube J.F."/>
            <person name="de M.P."/>
            <person name="Murphy F.A."/>
            <person name="de L.X."/>
        </authorList>
    </citation>
    <scope>NUCLEOTIDE SEQUENCE [LARGE SCALE GENOMIC DNA]</scope>
    <source>
        <strain evidence="1">Fr578</strain>
    </source>
</reference>
<dbReference type="KEGG" id="vg:993394"/>
<sequence>MAQLLFRKTTQDFRDCFGLKHEILSAIYNDKSTFSSENGLVQILEEAEVNALGELIRDGTVAISFGPGIYSRMFPHLRDDSDYRSALIDCVAHGWKKSRDARDIREWQRSAAIMCAERYMYKVRQAYKRVVENLDLSYTWHCLTEGPAEDVFILPAMYESVRHETPSEAHGMQCGGVIGGNVSLLLPRDEQYATLFRVWLMSLAKMRLDDLREPHWNSVRVQLLRDYRILYFGDLLPDDGDITYLVNKLDYHTIWFPEGEFETMLQAMLRDSFPAGCHAHLNIPIPHYFVFDTEDDLRLRCWKGVRDTWIKLRLGYEDGGVNDSRMSEALIVNRELPAELSESLFCCCLARGVSREQVRTLKEVKNVAQAQIRHVVSGQGVWWRSVERNRQLACSIHPGKIVLVVDYEEGPIRVAIRVRLLNVHYARELGMKANDVIVRIPTSDRARWVQTREYERSLRFYEFRPGAVETEFHHLFAFFFYWGCGKVEKRQHLYQTREVRRGHLYSQSRFLRKISEEGRKIKIQGKYYPTPTRAVQHESCNAVDAVLYSKEFTRELVAAGRAKEAGALGVVYTCLQTIGADLDPPVGWLRDVRLDVPVSGLCHLVLRILTSFFEHRGGPPDLLCSVMVVLISIFLHYLRLRQAVREYRYDELTIIWYGETGADLQRILRSSGLTRFVAVLGDPATPEYLAQAKLWANKKSNIVIFNYARPYERGAQFLNLLNETMALRQAAEVFLLRTDDSLVQAGDALLMSVDEGEFCDLVHFGASCDPMEHYLVVVTRPPGDDPEYEPLEDRDPFEEWLYETQGMERVIPSTWESEVVDARGMLMSILTYHFRLAGWFELDVPGDDVGRGLQLMGSINKVVHVSCFLQNGRRYFRLSADLDVDRVLRNMRHDGEVLMAAELFVADAVLICEGLVVGEMYRLQRSYRSVNAMIYHQGMTNFIIFEWMRRVLLTNRHDEVLVSDIGGRNGELSGWVVQDAAVRYFCVDPAGDESIPKGERVSIGNGRAVWDVTQTVERNVASYLQRIGRQNAPDDSIVLILSNSIVAAYERLGRDNNAHVTAVYAEFQAWAGKVFIRDRLLPIRQNPGESWMRLQFPNNVYPSVLCEDFNVDPRAGILSMRYPDTGRGATDVVLANGRLGHLLPSWFQALYCGAARGFILNGFGRLIWPIYCRHVVVLATAP</sequence>
<organism evidence="1 2">
    <name type="scientific">Eyach virus</name>
    <dbReference type="NCBI Taxonomy" id="62352"/>
    <lineage>
        <taxon>Viruses</taxon>
        <taxon>Riboviria</taxon>
        <taxon>Orthornavirae</taxon>
        <taxon>Duplornaviricota</taxon>
        <taxon>Resentoviricetes</taxon>
        <taxon>Reovirales</taxon>
        <taxon>Spinareoviridae</taxon>
        <taxon>Coltivirus</taxon>
        <taxon>Coltivirus ixodis</taxon>
        <taxon>Eyach coltivirus</taxon>
    </lineage>
</organism>
<dbReference type="EMBL" id="AF282469">
    <property type="protein sequence ID" value="AAM18344.1"/>
    <property type="molecule type" value="Genomic_RNA"/>
</dbReference>
<dbReference type="Proteomes" id="UP000111110">
    <property type="component" value="Genome"/>
</dbReference>
<reference evidence="2" key="2">
    <citation type="journal article" date="2005" name="Virology">
        <title>Expansion of family Reoviridae to include nine-segmented dsRNA viruses: isolation and characterization of a new virus designated Aedes pseudoscutellaris reovirus assigned to a proposed genus (Dinovernavirus).</title>
        <authorList>
            <person name="Attoui H."/>
            <person name="Mohd Jaafar F."/>
            <person name="Belhouchet M."/>
            <person name="Biagini P."/>
            <person name="Cantaloube J.F."/>
            <person name="de Micco P."/>
            <person name="de Lamballerie X."/>
        </authorList>
    </citation>
    <scope>NUCLEOTIDE SEQUENCE [LARGE SCALE GENOMIC DNA]</scope>
</reference>
<dbReference type="InterPro" id="IPR045917">
    <property type="entry name" value="VP3-like"/>
</dbReference>
<name>Q8QVF2_9REOV</name>
<keyword evidence="2" id="KW-1185">Reference proteome</keyword>
<accession>Q8QVF2</accession>
<dbReference type="RefSeq" id="NP_620282.1">
    <property type="nucleotide sequence ID" value="NC_003698.1"/>
</dbReference>
<proteinExistence type="predicted"/>
<evidence type="ECO:0000313" key="2">
    <source>
        <dbReference type="Proteomes" id="UP000111110"/>
    </source>
</evidence>
<dbReference type="GeneID" id="993394"/>
<protein>
    <submittedName>
        <fullName evidence="1">VP3</fullName>
    </submittedName>
</protein>